<feature type="compositionally biased region" description="Basic residues" evidence="1">
    <location>
        <begin position="60"/>
        <end position="69"/>
    </location>
</feature>
<dbReference type="HOGENOM" id="CLU_092960_0_0_1"/>
<dbReference type="EnsemblPlants" id="ORUFI10G04360.1">
    <property type="protein sequence ID" value="ORUFI10G04360.1"/>
    <property type="gene ID" value="ORUFI10G04360"/>
</dbReference>
<feature type="region of interest" description="Disordered" evidence="1">
    <location>
        <begin position="119"/>
        <end position="138"/>
    </location>
</feature>
<feature type="compositionally biased region" description="Pro residues" evidence="1">
    <location>
        <begin position="97"/>
        <end position="106"/>
    </location>
</feature>
<reference evidence="2" key="2">
    <citation type="submission" date="2015-06" db="UniProtKB">
        <authorList>
            <consortium name="EnsemblPlants"/>
        </authorList>
    </citation>
    <scope>IDENTIFICATION</scope>
</reference>
<dbReference type="Gramene" id="ORUFI10G04360.1">
    <property type="protein sequence ID" value="ORUFI10G04360.1"/>
    <property type="gene ID" value="ORUFI10G04360"/>
</dbReference>
<dbReference type="PROSITE" id="PS51257">
    <property type="entry name" value="PROKAR_LIPOPROTEIN"/>
    <property type="match status" value="1"/>
</dbReference>
<accession>A0A0E0QWY0</accession>
<feature type="compositionally biased region" description="Acidic residues" evidence="1">
    <location>
        <begin position="128"/>
        <end position="138"/>
    </location>
</feature>
<keyword evidence="3" id="KW-1185">Reference proteome</keyword>
<dbReference type="AlphaFoldDB" id="A0A0E0QWY0"/>
<sequence length="262" mass="29048">MTQPREAGGGSGIGGGCGAPMWMTPAAGSDGLGRVVDDDGPAEVEANPVGDGEAVSATASKRRRERRSRWQGDPVAGSGRTGNGGGEIRHARRSPHAMPPPCPSPAAPIAGCSRQLLRERERRGEREEREEEGEEEYDSTLRFYRKHHGAVKDPERTKLHCFKQPSSTNLCGYYMLEMLRVNRRYTTNINHTPEISYVANRFDNTTIMKVCADICHFIRCDCCNALGQSYDNESQLALEDKFKPLREWGKNICSKNLLFSLC</sequence>
<proteinExistence type="predicted"/>
<evidence type="ECO:0000313" key="3">
    <source>
        <dbReference type="Proteomes" id="UP000008022"/>
    </source>
</evidence>
<name>A0A0E0QWY0_ORYRU</name>
<feature type="region of interest" description="Disordered" evidence="1">
    <location>
        <begin position="1"/>
        <end position="114"/>
    </location>
</feature>
<feature type="compositionally biased region" description="Gly residues" evidence="1">
    <location>
        <begin position="7"/>
        <end position="18"/>
    </location>
</feature>
<evidence type="ECO:0000313" key="2">
    <source>
        <dbReference type="EnsemblPlants" id="ORUFI10G04360.1"/>
    </source>
</evidence>
<organism evidence="2 3">
    <name type="scientific">Oryza rufipogon</name>
    <name type="common">Brownbeard rice</name>
    <name type="synonym">Asian wild rice</name>
    <dbReference type="NCBI Taxonomy" id="4529"/>
    <lineage>
        <taxon>Eukaryota</taxon>
        <taxon>Viridiplantae</taxon>
        <taxon>Streptophyta</taxon>
        <taxon>Embryophyta</taxon>
        <taxon>Tracheophyta</taxon>
        <taxon>Spermatophyta</taxon>
        <taxon>Magnoliopsida</taxon>
        <taxon>Liliopsida</taxon>
        <taxon>Poales</taxon>
        <taxon>Poaceae</taxon>
        <taxon>BOP clade</taxon>
        <taxon>Oryzoideae</taxon>
        <taxon>Oryzeae</taxon>
        <taxon>Oryzinae</taxon>
        <taxon>Oryza</taxon>
    </lineage>
</organism>
<reference evidence="3" key="1">
    <citation type="submission" date="2013-06" db="EMBL/GenBank/DDBJ databases">
        <authorList>
            <person name="Zhao Q."/>
        </authorList>
    </citation>
    <scope>NUCLEOTIDE SEQUENCE</scope>
    <source>
        <strain evidence="3">cv. W1943</strain>
    </source>
</reference>
<dbReference type="Proteomes" id="UP000008022">
    <property type="component" value="Unassembled WGS sequence"/>
</dbReference>
<evidence type="ECO:0000256" key="1">
    <source>
        <dbReference type="SAM" id="MobiDB-lite"/>
    </source>
</evidence>
<protein>
    <submittedName>
        <fullName evidence="2">Uncharacterized protein</fullName>
    </submittedName>
</protein>